<dbReference type="EMBL" id="JADEWN010000102">
    <property type="protein sequence ID" value="MBE9193541.1"/>
    <property type="molecule type" value="Genomic_DNA"/>
</dbReference>
<dbReference type="Pfam" id="PF12833">
    <property type="entry name" value="HTH_18"/>
    <property type="match status" value="1"/>
</dbReference>
<dbReference type="RefSeq" id="WP_193934919.1">
    <property type="nucleotide sequence ID" value="NZ_CAWPMZ010000003.1"/>
</dbReference>
<accession>A0ABR9UZ31</accession>
<reference evidence="5 6" key="1">
    <citation type="submission" date="2020-10" db="EMBL/GenBank/DDBJ databases">
        <authorList>
            <person name="Castelo-Branco R."/>
            <person name="Eusebio N."/>
            <person name="Adriana R."/>
            <person name="Vieira A."/>
            <person name="Brugerolle De Fraissinette N."/>
            <person name="Rezende De Castro R."/>
            <person name="Schneider M.P."/>
            <person name="Vasconcelos V."/>
            <person name="Leao P.N."/>
        </authorList>
    </citation>
    <scope>NUCLEOTIDE SEQUENCE [LARGE SCALE GENOMIC DNA]</scope>
    <source>
        <strain evidence="5 6">LEGE 06123</strain>
    </source>
</reference>
<dbReference type="Gene3D" id="1.10.10.60">
    <property type="entry name" value="Homeodomain-like"/>
    <property type="match status" value="2"/>
</dbReference>
<dbReference type="PANTHER" id="PTHR47893">
    <property type="entry name" value="REGULATORY PROTEIN PCHR"/>
    <property type="match status" value="1"/>
</dbReference>
<evidence type="ECO:0000259" key="4">
    <source>
        <dbReference type="PROSITE" id="PS01124"/>
    </source>
</evidence>
<dbReference type="InterPro" id="IPR009057">
    <property type="entry name" value="Homeodomain-like_sf"/>
</dbReference>
<dbReference type="InterPro" id="IPR018062">
    <property type="entry name" value="HTH_AraC-typ_CS"/>
</dbReference>
<protein>
    <submittedName>
        <fullName evidence="5">Helix-turn-helix transcriptional regulator</fullName>
    </submittedName>
</protein>
<keyword evidence="1" id="KW-0805">Transcription regulation</keyword>
<evidence type="ECO:0000313" key="6">
    <source>
        <dbReference type="Proteomes" id="UP000651156"/>
    </source>
</evidence>
<keyword evidence="6" id="KW-1185">Reference proteome</keyword>
<organism evidence="5 6">
    <name type="scientific">Gloeocapsopsis crepidinum LEGE 06123</name>
    <dbReference type="NCBI Taxonomy" id="588587"/>
    <lineage>
        <taxon>Bacteria</taxon>
        <taxon>Bacillati</taxon>
        <taxon>Cyanobacteriota</taxon>
        <taxon>Cyanophyceae</taxon>
        <taxon>Oscillatoriophycideae</taxon>
        <taxon>Chroococcales</taxon>
        <taxon>Chroococcaceae</taxon>
        <taxon>Gloeocapsopsis</taxon>
    </lineage>
</organism>
<comment type="caution">
    <text evidence="5">The sequence shown here is derived from an EMBL/GenBank/DDBJ whole genome shotgun (WGS) entry which is preliminary data.</text>
</comment>
<proteinExistence type="predicted"/>
<dbReference type="InterPro" id="IPR020449">
    <property type="entry name" value="Tscrpt_reg_AraC-type_HTH"/>
</dbReference>
<dbReference type="Proteomes" id="UP000651156">
    <property type="component" value="Unassembled WGS sequence"/>
</dbReference>
<dbReference type="PROSITE" id="PS00041">
    <property type="entry name" value="HTH_ARAC_FAMILY_1"/>
    <property type="match status" value="1"/>
</dbReference>
<dbReference type="PROSITE" id="PS01124">
    <property type="entry name" value="HTH_ARAC_FAMILY_2"/>
    <property type="match status" value="1"/>
</dbReference>
<dbReference type="PRINTS" id="PR00032">
    <property type="entry name" value="HTHARAC"/>
</dbReference>
<dbReference type="InterPro" id="IPR018060">
    <property type="entry name" value="HTH_AraC"/>
</dbReference>
<dbReference type="PANTHER" id="PTHR47893:SF1">
    <property type="entry name" value="REGULATORY PROTEIN PCHR"/>
    <property type="match status" value="1"/>
</dbReference>
<keyword evidence="3" id="KW-0804">Transcription</keyword>
<evidence type="ECO:0000256" key="2">
    <source>
        <dbReference type="ARBA" id="ARBA00023125"/>
    </source>
</evidence>
<dbReference type="InterPro" id="IPR053142">
    <property type="entry name" value="PchR_regulatory_protein"/>
</dbReference>
<evidence type="ECO:0000313" key="5">
    <source>
        <dbReference type="EMBL" id="MBE9193541.1"/>
    </source>
</evidence>
<keyword evidence="2" id="KW-0238">DNA-binding</keyword>
<sequence>MNWDHTSSLLRSLIEGKSAKNFHQSLNQSTPAMQQTLQQMLNCPYHGVIKRMYLESKVLELLVLQFHQLAGQNSYNTIPNFRPTDIERLHLAKEILQRDLDCPPSLLDLARQVGLNDYKLKRGFRYLFGTTVFGYLQTCRIKQAQELLCDRELSIAEIAHRVGYASASRFCDAFKRHMDMTPSAYRRRRI</sequence>
<evidence type="ECO:0000256" key="1">
    <source>
        <dbReference type="ARBA" id="ARBA00023015"/>
    </source>
</evidence>
<dbReference type="SUPFAM" id="SSF46689">
    <property type="entry name" value="Homeodomain-like"/>
    <property type="match status" value="2"/>
</dbReference>
<feature type="domain" description="HTH araC/xylS-type" evidence="4">
    <location>
        <begin position="90"/>
        <end position="188"/>
    </location>
</feature>
<dbReference type="SMART" id="SM00342">
    <property type="entry name" value="HTH_ARAC"/>
    <property type="match status" value="1"/>
</dbReference>
<name>A0ABR9UZ31_9CHRO</name>
<evidence type="ECO:0000256" key="3">
    <source>
        <dbReference type="ARBA" id="ARBA00023163"/>
    </source>
</evidence>
<gene>
    <name evidence="5" type="ORF">IQ230_25065</name>
</gene>